<comment type="caution">
    <text evidence="5">The sequence shown here is derived from an EMBL/GenBank/DDBJ whole genome shotgun (WGS) entry which is preliminary data.</text>
</comment>
<reference evidence="5 6" key="1">
    <citation type="submission" date="2020-08" db="EMBL/GenBank/DDBJ databases">
        <title>Genomic Encyclopedia of Type Strains, Phase III (KMG-III): the genomes of soil and plant-associated and newly described type strains.</title>
        <authorList>
            <person name="Whitman W."/>
        </authorList>
    </citation>
    <scope>NUCLEOTIDE SEQUENCE [LARGE SCALE GENOMIC DNA]</scope>
    <source>
        <strain evidence="5 6">CECT 8075</strain>
    </source>
</reference>
<feature type="domain" description="GFO/IDH/MocA-like oxidoreductase" evidence="4">
    <location>
        <begin position="171"/>
        <end position="287"/>
    </location>
</feature>
<keyword evidence="2" id="KW-0560">Oxidoreductase</keyword>
<keyword evidence="6" id="KW-1185">Reference proteome</keyword>
<dbReference type="Gene3D" id="3.30.360.10">
    <property type="entry name" value="Dihydrodipicolinate Reductase, domain 2"/>
    <property type="match status" value="1"/>
</dbReference>
<dbReference type="PANTHER" id="PTHR22604">
    <property type="entry name" value="OXIDOREDUCTASES"/>
    <property type="match status" value="1"/>
</dbReference>
<dbReference type="InterPro" id="IPR055170">
    <property type="entry name" value="GFO_IDH_MocA-like_dom"/>
</dbReference>
<evidence type="ECO:0000256" key="2">
    <source>
        <dbReference type="ARBA" id="ARBA00023002"/>
    </source>
</evidence>
<name>A0A7W5DUC7_9BACT</name>
<dbReference type="InterPro" id="IPR008354">
    <property type="entry name" value="Glc-Fru_OxRdtase_bac"/>
</dbReference>
<dbReference type="Pfam" id="PF22725">
    <property type="entry name" value="GFO_IDH_MocA_C3"/>
    <property type="match status" value="1"/>
</dbReference>
<dbReference type="PANTHER" id="PTHR22604:SF105">
    <property type="entry name" value="TRANS-1,2-DIHYDROBENZENE-1,2-DIOL DEHYDROGENASE"/>
    <property type="match status" value="1"/>
</dbReference>
<accession>A0A7W5DUC7</accession>
<evidence type="ECO:0000256" key="1">
    <source>
        <dbReference type="ARBA" id="ARBA00010928"/>
    </source>
</evidence>
<organism evidence="5 6">
    <name type="scientific">Aporhodopirellula rubra</name>
    <dbReference type="NCBI Taxonomy" id="980271"/>
    <lineage>
        <taxon>Bacteria</taxon>
        <taxon>Pseudomonadati</taxon>
        <taxon>Planctomycetota</taxon>
        <taxon>Planctomycetia</taxon>
        <taxon>Pirellulales</taxon>
        <taxon>Pirellulaceae</taxon>
        <taxon>Aporhodopirellula</taxon>
    </lineage>
</organism>
<dbReference type="InterPro" id="IPR050984">
    <property type="entry name" value="Gfo/Idh/MocA_domain"/>
</dbReference>
<dbReference type="PROSITE" id="PS51318">
    <property type="entry name" value="TAT"/>
    <property type="match status" value="1"/>
</dbReference>
<evidence type="ECO:0000259" key="4">
    <source>
        <dbReference type="Pfam" id="PF22725"/>
    </source>
</evidence>
<proteinExistence type="inferred from homology"/>
<dbReference type="AlphaFoldDB" id="A0A7W5DUC7"/>
<dbReference type="InterPro" id="IPR000683">
    <property type="entry name" value="Gfo/Idh/MocA-like_OxRdtase_N"/>
</dbReference>
<comment type="similarity">
    <text evidence="1">Belongs to the Gfo/Idh/MocA family.</text>
</comment>
<dbReference type="InterPro" id="IPR006311">
    <property type="entry name" value="TAT_signal"/>
</dbReference>
<dbReference type="PRINTS" id="PR01775">
    <property type="entry name" value="GLFROXRDTASE"/>
</dbReference>
<protein>
    <submittedName>
        <fullName evidence="5">Putative dehydrogenase</fullName>
    </submittedName>
</protein>
<gene>
    <name evidence="5" type="ORF">FHS27_000490</name>
</gene>
<dbReference type="SUPFAM" id="SSF55347">
    <property type="entry name" value="Glyceraldehyde-3-phosphate dehydrogenase-like, C-terminal domain"/>
    <property type="match status" value="1"/>
</dbReference>
<sequence length="364" mass="39956">MTINRRLFLGTTASVTVATSFGVHTSSAADNKSTVNFALVGLGSLSTNQIAPALQTTQHAKLVGIVTGTPAKEKIWADKYGIEQQNIYNYDNFNKLSENEAIDVVYIVLPNGMHKEFTVRGAKAGKHVLCEKPMANTSAECREMIAACKENDRKLAIGYRCQFEPHHQHCIDLARSEKFGSLKAIEAGFGFKIGNPNQWRLDGKLAGGGAMMDVGVYALQACRYISGEEPVSISAQETKTDPVKFAEVDESITWTMKMPSGVICYCSTTYAFNGINRYNAYADNGWFGLEPAYSYKGIKGKTSKGPIEHENIDQFAAEMDAFAKCILEDRESTVPGEEGLRDMVCVDAIYESIRTGRHVELPQA</sequence>
<evidence type="ECO:0000259" key="3">
    <source>
        <dbReference type="Pfam" id="PF01408"/>
    </source>
</evidence>
<dbReference type="RefSeq" id="WP_184301284.1">
    <property type="nucleotide sequence ID" value="NZ_JACHXU010000002.1"/>
</dbReference>
<evidence type="ECO:0000313" key="5">
    <source>
        <dbReference type="EMBL" id="MBB3204723.1"/>
    </source>
</evidence>
<dbReference type="Gene3D" id="3.40.50.720">
    <property type="entry name" value="NAD(P)-binding Rossmann-like Domain"/>
    <property type="match status" value="1"/>
</dbReference>
<dbReference type="SUPFAM" id="SSF51735">
    <property type="entry name" value="NAD(P)-binding Rossmann-fold domains"/>
    <property type="match status" value="1"/>
</dbReference>
<dbReference type="EMBL" id="JACHXU010000002">
    <property type="protein sequence ID" value="MBB3204723.1"/>
    <property type="molecule type" value="Genomic_DNA"/>
</dbReference>
<evidence type="ECO:0000313" key="6">
    <source>
        <dbReference type="Proteomes" id="UP000536179"/>
    </source>
</evidence>
<dbReference type="GO" id="GO:0016491">
    <property type="term" value="F:oxidoreductase activity"/>
    <property type="evidence" value="ECO:0007669"/>
    <property type="project" value="UniProtKB-KW"/>
</dbReference>
<dbReference type="InterPro" id="IPR036291">
    <property type="entry name" value="NAD(P)-bd_dom_sf"/>
</dbReference>
<dbReference type="Pfam" id="PF01408">
    <property type="entry name" value="GFO_IDH_MocA"/>
    <property type="match status" value="1"/>
</dbReference>
<dbReference type="Proteomes" id="UP000536179">
    <property type="component" value="Unassembled WGS sequence"/>
</dbReference>
<dbReference type="GO" id="GO:0000166">
    <property type="term" value="F:nucleotide binding"/>
    <property type="evidence" value="ECO:0007669"/>
    <property type="project" value="InterPro"/>
</dbReference>
<feature type="domain" description="Gfo/Idh/MocA-like oxidoreductase N-terminal" evidence="3">
    <location>
        <begin position="35"/>
        <end position="159"/>
    </location>
</feature>